<keyword evidence="1" id="KW-0732">Signal</keyword>
<dbReference type="InterPro" id="IPR011250">
    <property type="entry name" value="OMP/PagP_B-barrel"/>
</dbReference>
<gene>
    <name evidence="2" type="ORF">DF188_09425</name>
</gene>
<evidence type="ECO:0000313" key="3">
    <source>
        <dbReference type="Proteomes" id="UP000245014"/>
    </source>
</evidence>
<dbReference type="RefSeq" id="WP_109158770.1">
    <property type="nucleotide sequence ID" value="NZ_QEYI01000011.1"/>
</dbReference>
<sequence>MFKKIISSFIIFFAMNSYAMSFNTDTFIGVGTGLGFVKQSEKGGSKNEDGTDTSTLLILKAGVVIEDFRRVSFIYNPSYLSGTRINTFLGAFDYILPIDYSRTKLFLGAHLGFTNVEKKSLEGSNATDFVYGAQFGILNDIAHNLELEIGTKFTKYDIDKNYKENGADVKYKLDRAIDFYATINYRF</sequence>
<name>A0A2U2BYG0_9BACT</name>
<proteinExistence type="predicted"/>
<reference evidence="2 3" key="1">
    <citation type="submission" date="2018-05" db="EMBL/GenBank/DDBJ databases">
        <title>Antimicrobial susceptibility testing and genomic analysis of Arcobacter skirrowii strains and one Arcobacter butzleri isolated from German poultry farms.</title>
        <authorList>
            <person name="Haenel I."/>
            <person name="Hotzel H."/>
            <person name="Tomaso H."/>
            <person name="Busch A."/>
        </authorList>
    </citation>
    <scope>NUCLEOTIDE SEQUENCE [LARGE SCALE GENOMIC DNA]</scope>
    <source>
        <strain evidence="3">v</strain>
    </source>
</reference>
<organism evidence="2 3">
    <name type="scientific">Aliarcobacter skirrowii</name>
    <dbReference type="NCBI Taxonomy" id="28200"/>
    <lineage>
        <taxon>Bacteria</taxon>
        <taxon>Pseudomonadati</taxon>
        <taxon>Campylobacterota</taxon>
        <taxon>Epsilonproteobacteria</taxon>
        <taxon>Campylobacterales</taxon>
        <taxon>Arcobacteraceae</taxon>
        <taxon>Aliarcobacter</taxon>
    </lineage>
</organism>
<dbReference type="Proteomes" id="UP000245014">
    <property type="component" value="Unassembled WGS sequence"/>
</dbReference>
<accession>A0A2U2BYG0</accession>
<dbReference type="SUPFAM" id="SSF56925">
    <property type="entry name" value="OMPA-like"/>
    <property type="match status" value="1"/>
</dbReference>
<feature type="chain" id="PRO_5015769439" description="Outer membrane protein beta-barrel domain-containing protein" evidence="1">
    <location>
        <begin position="20"/>
        <end position="187"/>
    </location>
</feature>
<evidence type="ECO:0000256" key="1">
    <source>
        <dbReference type="SAM" id="SignalP"/>
    </source>
</evidence>
<protein>
    <recommendedName>
        <fullName evidence="4">Outer membrane protein beta-barrel domain-containing protein</fullName>
    </recommendedName>
</protein>
<dbReference type="EMBL" id="QEYI01000011">
    <property type="protein sequence ID" value="PWE19638.1"/>
    <property type="molecule type" value="Genomic_DNA"/>
</dbReference>
<evidence type="ECO:0008006" key="4">
    <source>
        <dbReference type="Google" id="ProtNLM"/>
    </source>
</evidence>
<dbReference type="Gene3D" id="2.40.160.20">
    <property type="match status" value="1"/>
</dbReference>
<evidence type="ECO:0000313" key="2">
    <source>
        <dbReference type="EMBL" id="PWE19638.1"/>
    </source>
</evidence>
<feature type="signal peptide" evidence="1">
    <location>
        <begin position="1"/>
        <end position="19"/>
    </location>
</feature>
<dbReference type="AlphaFoldDB" id="A0A2U2BYG0"/>
<comment type="caution">
    <text evidence="2">The sequence shown here is derived from an EMBL/GenBank/DDBJ whole genome shotgun (WGS) entry which is preliminary data.</text>
</comment>